<organism evidence="1 2">
    <name type="scientific">Xenotaenia resolanae</name>
    <dbReference type="NCBI Taxonomy" id="208358"/>
    <lineage>
        <taxon>Eukaryota</taxon>
        <taxon>Metazoa</taxon>
        <taxon>Chordata</taxon>
        <taxon>Craniata</taxon>
        <taxon>Vertebrata</taxon>
        <taxon>Euteleostomi</taxon>
        <taxon>Actinopterygii</taxon>
        <taxon>Neopterygii</taxon>
        <taxon>Teleostei</taxon>
        <taxon>Neoteleostei</taxon>
        <taxon>Acanthomorphata</taxon>
        <taxon>Ovalentaria</taxon>
        <taxon>Atherinomorphae</taxon>
        <taxon>Cyprinodontiformes</taxon>
        <taxon>Goodeidae</taxon>
        <taxon>Xenotaenia</taxon>
    </lineage>
</organism>
<evidence type="ECO:0000313" key="1">
    <source>
        <dbReference type="EMBL" id="MEQ2262514.1"/>
    </source>
</evidence>
<dbReference type="Proteomes" id="UP001444071">
    <property type="component" value="Unassembled WGS sequence"/>
</dbReference>
<gene>
    <name evidence="1" type="ORF">XENORESO_014117</name>
</gene>
<protein>
    <submittedName>
        <fullName evidence="1">Uncharacterized protein</fullName>
    </submittedName>
</protein>
<sequence>ANLNLFFFLGEDLCLLGTGDPKEEGDHTRKGPSEETSTNLVLFCVMKQGNTYNMQDAYPPEPILDTPGLDHRLSTSVTSSTSGSQFAALISLRNFKKRSSTALLCFGVLEASV</sequence>
<dbReference type="EMBL" id="JAHRIM010020467">
    <property type="protein sequence ID" value="MEQ2262514.1"/>
    <property type="molecule type" value="Genomic_DNA"/>
</dbReference>
<reference evidence="1 2" key="1">
    <citation type="submission" date="2021-06" db="EMBL/GenBank/DDBJ databases">
        <authorList>
            <person name="Palmer J.M."/>
        </authorList>
    </citation>
    <scope>NUCLEOTIDE SEQUENCE [LARGE SCALE GENOMIC DNA]</scope>
    <source>
        <strain evidence="1 2">XR_2019</strain>
        <tissue evidence="1">Muscle</tissue>
    </source>
</reference>
<keyword evidence="2" id="KW-1185">Reference proteome</keyword>
<evidence type="ECO:0000313" key="2">
    <source>
        <dbReference type="Proteomes" id="UP001444071"/>
    </source>
</evidence>
<feature type="non-terminal residue" evidence="1">
    <location>
        <position position="1"/>
    </location>
</feature>
<proteinExistence type="predicted"/>
<comment type="caution">
    <text evidence="1">The sequence shown here is derived from an EMBL/GenBank/DDBJ whole genome shotgun (WGS) entry which is preliminary data.</text>
</comment>
<accession>A0ABV0VZY9</accession>
<name>A0ABV0VZY9_9TELE</name>